<dbReference type="Gramene" id="TVU23024">
    <property type="protein sequence ID" value="TVU23024"/>
    <property type="gene ID" value="EJB05_32753"/>
</dbReference>
<keyword evidence="2" id="KW-1185">Reference proteome</keyword>
<comment type="caution">
    <text evidence="1">The sequence shown here is derived from an EMBL/GenBank/DDBJ whole genome shotgun (WGS) entry which is preliminary data.</text>
</comment>
<dbReference type="AlphaFoldDB" id="A0A5J9UHV5"/>
<gene>
    <name evidence="1" type="ORF">EJB05_32753</name>
</gene>
<dbReference type="Proteomes" id="UP000324897">
    <property type="component" value="Unassembled WGS sequence"/>
</dbReference>
<proteinExistence type="predicted"/>
<feature type="non-terminal residue" evidence="1">
    <location>
        <position position="1"/>
    </location>
</feature>
<sequence>MAGLQKLLRAAPPASVSRAERGCVVAATAPAPEDSAAASDPRVITIPIYYDGATFMTGGWRRCFSSGDGKDSAAAAAAAAVAFSDSEGVEFGKDDEDDEPDLGLHRNFFINLPPGTVWRARKYEDCVQVKAVCPGLMGKEVSVRDNLWYFVLNSEFLVLDVWCENLFWMVELEPPLAACCNL</sequence>
<organism evidence="1 2">
    <name type="scientific">Eragrostis curvula</name>
    <name type="common">weeping love grass</name>
    <dbReference type="NCBI Taxonomy" id="38414"/>
    <lineage>
        <taxon>Eukaryota</taxon>
        <taxon>Viridiplantae</taxon>
        <taxon>Streptophyta</taxon>
        <taxon>Embryophyta</taxon>
        <taxon>Tracheophyta</taxon>
        <taxon>Spermatophyta</taxon>
        <taxon>Magnoliopsida</taxon>
        <taxon>Liliopsida</taxon>
        <taxon>Poales</taxon>
        <taxon>Poaceae</taxon>
        <taxon>PACMAD clade</taxon>
        <taxon>Chloridoideae</taxon>
        <taxon>Eragrostideae</taxon>
        <taxon>Eragrostidinae</taxon>
        <taxon>Eragrostis</taxon>
    </lineage>
</organism>
<name>A0A5J9UHV5_9POAL</name>
<accession>A0A5J9UHV5</accession>
<evidence type="ECO:0000313" key="2">
    <source>
        <dbReference type="Proteomes" id="UP000324897"/>
    </source>
</evidence>
<protein>
    <submittedName>
        <fullName evidence="1">Uncharacterized protein</fullName>
    </submittedName>
</protein>
<evidence type="ECO:0000313" key="1">
    <source>
        <dbReference type="EMBL" id="TVU23024.1"/>
    </source>
</evidence>
<reference evidence="1 2" key="1">
    <citation type="journal article" date="2019" name="Sci. Rep.">
        <title>A high-quality genome of Eragrostis curvula grass provides insights into Poaceae evolution and supports new strategies to enhance forage quality.</title>
        <authorList>
            <person name="Carballo J."/>
            <person name="Santos B.A.C.M."/>
            <person name="Zappacosta D."/>
            <person name="Garbus I."/>
            <person name="Selva J.P."/>
            <person name="Gallo C.A."/>
            <person name="Diaz A."/>
            <person name="Albertini E."/>
            <person name="Caccamo M."/>
            <person name="Echenique V."/>
        </authorList>
    </citation>
    <scope>NUCLEOTIDE SEQUENCE [LARGE SCALE GENOMIC DNA]</scope>
    <source>
        <strain evidence="2">cv. Victoria</strain>
        <tissue evidence="1">Leaf</tissue>
    </source>
</reference>
<dbReference type="EMBL" id="RWGY01000026">
    <property type="protein sequence ID" value="TVU23024.1"/>
    <property type="molecule type" value="Genomic_DNA"/>
</dbReference>